<dbReference type="InterPro" id="IPR013320">
    <property type="entry name" value="ConA-like_dom_sf"/>
</dbReference>
<evidence type="ECO:0000256" key="2">
    <source>
        <dbReference type="PROSITE-ProRule" id="PRU00023"/>
    </source>
</evidence>
<protein>
    <recommendedName>
        <fullName evidence="3">B30.2/SPRY domain-containing protein</fullName>
    </recommendedName>
</protein>
<proteinExistence type="predicted"/>
<feature type="repeat" description="ANK" evidence="2">
    <location>
        <begin position="1295"/>
        <end position="1327"/>
    </location>
</feature>
<reference evidence="4 5" key="1">
    <citation type="submission" date="2020-01" db="EMBL/GenBank/DDBJ databases">
        <authorList>
            <person name="Palmer J.M."/>
        </authorList>
    </citation>
    <scope>NUCLEOTIDE SEQUENCE [LARGE SCALE GENOMIC DNA]</scope>
    <source>
        <strain evidence="4 5">TWF970</strain>
    </source>
</reference>
<dbReference type="InterPro" id="IPR043136">
    <property type="entry name" value="B30.2/SPRY_sf"/>
</dbReference>
<feature type="domain" description="B30.2/SPRY" evidence="3">
    <location>
        <begin position="1489"/>
        <end position="1689"/>
    </location>
</feature>
<dbReference type="Proteomes" id="UP000474640">
    <property type="component" value="Unassembled WGS sequence"/>
</dbReference>
<dbReference type="InterPro" id="IPR056884">
    <property type="entry name" value="NPHP3-like_N"/>
</dbReference>
<name>A0A7C8RK41_ORBOL</name>
<dbReference type="Gene3D" id="3.40.50.300">
    <property type="entry name" value="P-loop containing nucleotide triphosphate hydrolases"/>
    <property type="match status" value="1"/>
</dbReference>
<accession>A0A7C8RK41</accession>
<evidence type="ECO:0000259" key="3">
    <source>
        <dbReference type="PROSITE" id="PS50188"/>
    </source>
</evidence>
<evidence type="ECO:0000313" key="4">
    <source>
        <dbReference type="EMBL" id="KAF3283779.1"/>
    </source>
</evidence>
<gene>
    <name evidence="4" type="ORF">TWF970_000951</name>
</gene>
<dbReference type="SMART" id="SM00449">
    <property type="entry name" value="SPRY"/>
    <property type="match status" value="1"/>
</dbReference>
<dbReference type="CDD" id="cd12885">
    <property type="entry name" value="SPRY_RanBP_like"/>
    <property type="match status" value="1"/>
</dbReference>
<comment type="caution">
    <text evidence="4">The sequence shown here is derived from an EMBL/GenBank/DDBJ whole genome shotgun (WGS) entry which is preliminary data.</text>
</comment>
<dbReference type="InterPro" id="IPR002110">
    <property type="entry name" value="Ankyrin_rpt"/>
</dbReference>
<evidence type="ECO:0000256" key="1">
    <source>
        <dbReference type="ARBA" id="ARBA00022737"/>
    </source>
</evidence>
<dbReference type="Pfam" id="PF00622">
    <property type="entry name" value="SPRY"/>
    <property type="match status" value="1"/>
</dbReference>
<dbReference type="SUPFAM" id="SSF52540">
    <property type="entry name" value="P-loop containing nucleoside triphosphate hydrolases"/>
    <property type="match status" value="1"/>
</dbReference>
<sequence length="1703" mass="191049">MDSTIPTDSACWKEGKEIFLKSLQESSKPPTKLTIDNFLKDNWDLSRTIANCESLQAKADGEYNKKKGGRFVRKLLDGLMMVKSIADPFLEFAPETVSIAWCAISGLITIAATDVENCGVISDACNSIVSIILTCRIYESRYNGNLEKIGDREVESKIMQGIPNIISLIFEFSWYIKNHLGESRIKRTFKEAFSPKLKDKVQAIDDEYRKVRGIANDAFQERVMDSVEDIRQGMQRDKEEVQNMLFPALQDISDKLNEIHIVKGTLDILKLRQDLQSRRKLFRPNETHIRIFRSIFDPVANHSEILCQWLFTDKHYLSWEQTPPQMQSMEEPGLQTSEINPNVFYIRGKPGFGKSVAMSCVLQRLTRRLKTPVCYFFFRQGDDATQITLRALESLVAQIIDETWVQSEVELTQLVALFSNIGGHPEQEDEGATVNLAMDCSALVDLLGRAIKILNKPVYIVLDALDECIDHDSQGLVQNILNLVSISKTTKFMFSSRIGMGFEKLLYAPTFSTDEDELDCVASEKTVVMTVTEKRTSEDMELYLRQSLGKIMARRNFGHEKTSPLVLASLESTTRVVSSIKQKANGMFTYAAMVIASLEQPSSLTLAQKLKKLPDGMDALYRGRLESMGAEERKLILLALKWVTWATEKVNVVVIAEHFKNIYGSEPTDANEEFESPAFEDFEEPKQTIQDLIKDPEIAETIYHLKVIGRDFFRIDGETYTIDVVHKSVRDWVENEATKADDREAMLKTITPSFIFDTNGGVKVSLQLPATFTNNGVHVLSQPNFQKRHMPFEDLLNTSRDDEKQEISHLGSQIKGDIVEATEKSKHQQNAPARPYLEKGIRNQGNFTLNFQKEKREYRYEVHTLINLLNIIGNTSIWSVEDRKGEKWDRFWRKFTEFVQPKNYKRWNIQYNQFQLNRSELDAYRPTLYQSILHIAARSGLLMIVEYLLENKLAGVDDEDGNGSTALAISDINPELWKIFLDHGADISKVDPVSGETIWQKAWGQLVLNCDSGNEPLVKSIEDCCQLLIPKETNVNQPCGFAVGNGSALHIAALSGSWPLFDALMRHPGIDVKLKDLEQNTALHHVFDWVAAGSEGVRNQMVGALIEAGLDPNAENSHSATPLPFAISYQMEGAVRLLLEGGADPKDESIGGYSALHWAAARRMRGQGYTDHEKALRIFEVILLNDPAIDRETPDGTTPLEMAFQTWNWDFVKAIMTEYEKKYGKNLEYLVRRDSYNRNFLHHCTFNLRWGLEIAKELIPLIPKEGLTELLGDKSTFLGGKVRDLPGVSSKQRNSGGTPLLDACQEGRADLVALYLKAGADIGAKSTAHLNCLEETVIGWYRAKNKVSGVGDEEGLETSEEKIKRYESCCHLILDSSKEMVQSSSPAILHYLVAKGALGLVKRMMDCGIDYTYADVEGWTVVEWANAFKQQGALDLIAEMAKTRNGGVGIDQSPKQLQNPTKLVSERHQTLQKASDVVLSNSSLTSEVPIEPDTNGGESLQLRNFLLKLKLKESKIPESSQSDTQYYQTDVSGLLDRKRDDVQSVAFDRPVSPTSGVSYFEVTFVEGDAKLICLVGFSGEFFRLDRATGSSMEAGDGSFGLLGLTGGIFTNSKPVNRHTLRSPATGGDLTFGKGDTVGCGLDINQGLIFYTLNGEYAGVAFENVYGRWYGTISCGTACEGQLNMGHKPFMFEEMNEYLANEKV</sequence>
<dbReference type="Pfam" id="PF24883">
    <property type="entry name" value="NPHP3_N"/>
    <property type="match status" value="1"/>
</dbReference>
<dbReference type="PANTHER" id="PTHR10039:SF17">
    <property type="entry name" value="FUNGAL STAND N-TERMINAL GOODBYE DOMAIN-CONTAINING PROTEIN-RELATED"/>
    <property type="match status" value="1"/>
</dbReference>
<dbReference type="SMART" id="SM00248">
    <property type="entry name" value="ANK"/>
    <property type="match status" value="8"/>
</dbReference>
<dbReference type="SUPFAM" id="SSF49899">
    <property type="entry name" value="Concanavalin A-like lectins/glucanases"/>
    <property type="match status" value="1"/>
</dbReference>
<dbReference type="InterPro" id="IPR027417">
    <property type="entry name" value="P-loop_NTPase"/>
</dbReference>
<dbReference type="Gene3D" id="2.60.120.920">
    <property type="match status" value="1"/>
</dbReference>
<dbReference type="EMBL" id="JAABOJ010000010">
    <property type="protein sequence ID" value="KAF3283779.1"/>
    <property type="molecule type" value="Genomic_DNA"/>
</dbReference>
<dbReference type="SUPFAM" id="SSF48403">
    <property type="entry name" value="Ankyrin repeat"/>
    <property type="match status" value="2"/>
</dbReference>
<dbReference type="InterPro" id="IPR036770">
    <property type="entry name" value="Ankyrin_rpt-contain_sf"/>
</dbReference>
<dbReference type="PROSITE" id="PS50088">
    <property type="entry name" value="ANK_REPEAT"/>
    <property type="match status" value="1"/>
</dbReference>
<dbReference type="InterPro" id="IPR001870">
    <property type="entry name" value="B30.2/SPRY"/>
</dbReference>
<dbReference type="PROSITE" id="PS50297">
    <property type="entry name" value="ANK_REP_REGION"/>
    <property type="match status" value="1"/>
</dbReference>
<dbReference type="InterPro" id="IPR003877">
    <property type="entry name" value="SPRY_dom"/>
</dbReference>
<dbReference type="PROSITE" id="PS50188">
    <property type="entry name" value="B302_SPRY"/>
    <property type="match status" value="1"/>
</dbReference>
<dbReference type="PANTHER" id="PTHR10039">
    <property type="entry name" value="AMELOGENIN"/>
    <property type="match status" value="1"/>
</dbReference>
<dbReference type="Gene3D" id="1.25.40.20">
    <property type="entry name" value="Ankyrin repeat-containing domain"/>
    <property type="match status" value="3"/>
</dbReference>
<dbReference type="OrthoDB" id="341259at2759"/>
<evidence type="ECO:0000313" key="5">
    <source>
        <dbReference type="Proteomes" id="UP000474640"/>
    </source>
</evidence>
<dbReference type="InterPro" id="IPR044736">
    <property type="entry name" value="Gid1/RanBPM/SPLA_SPRY"/>
</dbReference>
<keyword evidence="2" id="KW-0040">ANK repeat</keyword>
<keyword evidence="1" id="KW-0677">Repeat</keyword>
<organism evidence="4 5">
    <name type="scientific">Orbilia oligospora</name>
    <name type="common">Nematode-trapping fungus</name>
    <name type="synonym">Arthrobotrys oligospora</name>
    <dbReference type="NCBI Taxonomy" id="2813651"/>
    <lineage>
        <taxon>Eukaryota</taxon>
        <taxon>Fungi</taxon>
        <taxon>Dikarya</taxon>
        <taxon>Ascomycota</taxon>
        <taxon>Pezizomycotina</taxon>
        <taxon>Orbiliomycetes</taxon>
        <taxon>Orbiliales</taxon>
        <taxon>Orbiliaceae</taxon>
        <taxon>Orbilia</taxon>
    </lineage>
</organism>